<dbReference type="InterPro" id="IPR032867">
    <property type="entry name" value="DYW_dom"/>
</dbReference>
<proteinExistence type="inferred from homology"/>
<organism evidence="3 4">
    <name type="scientific">Capsicum baccatum</name>
    <name type="common">Peruvian pepper</name>
    <dbReference type="NCBI Taxonomy" id="33114"/>
    <lineage>
        <taxon>Eukaryota</taxon>
        <taxon>Viridiplantae</taxon>
        <taxon>Streptophyta</taxon>
        <taxon>Embryophyta</taxon>
        <taxon>Tracheophyta</taxon>
        <taxon>Spermatophyta</taxon>
        <taxon>Magnoliopsida</taxon>
        <taxon>eudicotyledons</taxon>
        <taxon>Gunneridae</taxon>
        <taxon>Pentapetalae</taxon>
        <taxon>asterids</taxon>
        <taxon>lamiids</taxon>
        <taxon>Solanales</taxon>
        <taxon>Solanaceae</taxon>
        <taxon>Solanoideae</taxon>
        <taxon>Capsiceae</taxon>
        <taxon>Capsicum</taxon>
    </lineage>
</organism>
<dbReference type="PANTHER" id="PTHR47926:SF395">
    <property type="entry name" value="TETRATRICOPEPTIDE-LIKE HELICAL DOMAIN, DYW DOMAIN PROTEIN-RELATED"/>
    <property type="match status" value="1"/>
</dbReference>
<dbReference type="Gene3D" id="1.25.40.10">
    <property type="entry name" value="Tetratricopeptide repeat domain"/>
    <property type="match status" value="1"/>
</dbReference>
<dbReference type="EMBL" id="MLFT02000009">
    <property type="protein sequence ID" value="PHT38806.1"/>
    <property type="molecule type" value="Genomic_DNA"/>
</dbReference>
<accession>A0A2G2W0P7</accession>
<dbReference type="STRING" id="33114.A0A2G2W0P7"/>
<dbReference type="OrthoDB" id="185373at2759"/>
<protein>
    <submittedName>
        <fullName evidence="3">Pentatricopeptide repeat-containing protein</fullName>
    </submittedName>
</protein>
<keyword evidence="4" id="KW-1185">Reference proteome</keyword>
<evidence type="ECO:0000259" key="2">
    <source>
        <dbReference type="Pfam" id="PF14432"/>
    </source>
</evidence>
<gene>
    <name evidence="3" type="ORF">CQW23_22379</name>
</gene>
<dbReference type="AlphaFoldDB" id="A0A2G2W0P7"/>
<reference evidence="3 4" key="1">
    <citation type="journal article" date="2017" name="Genome Biol.">
        <title>New reference genome sequences of hot pepper reveal the massive evolution of plant disease-resistance genes by retroduplication.</title>
        <authorList>
            <person name="Kim S."/>
            <person name="Park J."/>
            <person name="Yeom S.I."/>
            <person name="Kim Y.M."/>
            <person name="Seo E."/>
            <person name="Kim K.T."/>
            <person name="Kim M.S."/>
            <person name="Lee J.M."/>
            <person name="Cheong K."/>
            <person name="Shin H.S."/>
            <person name="Kim S.B."/>
            <person name="Han K."/>
            <person name="Lee J."/>
            <person name="Park M."/>
            <person name="Lee H.A."/>
            <person name="Lee H.Y."/>
            <person name="Lee Y."/>
            <person name="Oh S."/>
            <person name="Lee J.H."/>
            <person name="Choi E."/>
            <person name="Choi E."/>
            <person name="Lee S.E."/>
            <person name="Jeon J."/>
            <person name="Kim H."/>
            <person name="Choi G."/>
            <person name="Song H."/>
            <person name="Lee J."/>
            <person name="Lee S.C."/>
            <person name="Kwon J.K."/>
            <person name="Lee H.Y."/>
            <person name="Koo N."/>
            <person name="Hong Y."/>
            <person name="Kim R.W."/>
            <person name="Kang W.H."/>
            <person name="Huh J.H."/>
            <person name="Kang B.C."/>
            <person name="Yang T.J."/>
            <person name="Lee Y.H."/>
            <person name="Bennetzen J.L."/>
            <person name="Choi D."/>
        </authorList>
    </citation>
    <scope>NUCLEOTIDE SEQUENCE [LARGE SCALE GENOMIC DNA]</scope>
    <source>
        <strain evidence="4">cv. PBC81</strain>
    </source>
</reference>
<dbReference type="PANTHER" id="PTHR47926">
    <property type="entry name" value="PENTATRICOPEPTIDE REPEAT-CONTAINING PROTEIN"/>
    <property type="match status" value="1"/>
</dbReference>
<sequence length="213" mass="24821">MVNECNITPILEHYGYMVDLYGLANRLREALELVETMHMAPNVVIWVSLMAACRIHGKRWENVGEVRQLMKHKGIWKERGHSKIEMDNEIHEFLTADKSHKHADDIYGKLAEVVCKLKQVGYAPNTSVVLIDVDEDEKKDMVLLHSEKLVLCYGLLRSNNGSPIHIIKNLRICEDCHNFMKLASKVFEREIVVRDRTRFHHYRDGSCSCKDYW</sequence>
<dbReference type="Pfam" id="PF14432">
    <property type="entry name" value="DYW_deaminase"/>
    <property type="match status" value="1"/>
</dbReference>
<dbReference type="InterPro" id="IPR011990">
    <property type="entry name" value="TPR-like_helical_dom_sf"/>
</dbReference>
<evidence type="ECO:0000313" key="3">
    <source>
        <dbReference type="EMBL" id="PHT38806.1"/>
    </source>
</evidence>
<dbReference type="Proteomes" id="UP000224567">
    <property type="component" value="Unassembled WGS sequence"/>
</dbReference>
<evidence type="ECO:0000313" key="4">
    <source>
        <dbReference type="Proteomes" id="UP000224567"/>
    </source>
</evidence>
<evidence type="ECO:0000256" key="1">
    <source>
        <dbReference type="ARBA" id="ARBA00006643"/>
    </source>
</evidence>
<reference evidence="4" key="2">
    <citation type="journal article" date="2017" name="J. Anim. Genet.">
        <title>Multiple reference genome sequences of hot pepper reveal the massive evolution of plant disease resistance genes by retroduplication.</title>
        <authorList>
            <person name="Kim S."/>
            <person name="Park J."/>
            <person name="Yeom S.-I."/>
            <person name="Kim Y.-M."/>
            <person name="Seo E."/>
            <person name="Kim K.-T."/>
            <person name="Kim M.-S."/>
            <person name="Lee J.M."/>
            <person name="Cheong K."/>
            <person name="Shin H.-S."/>
            <person name="Kim S.-B."/>
            <person name="Han K."/>
            <person name="Lee J."/>
            <person name="Park M."/>
            <person name="Lee H.-A."/>
            <person name="Lee H.-Y."/>
            <person name="Lee Y."/>
            <person name="Oh S."/>
            <person name="Lee J.H."/>
            <person name="Choi E."/>
            <person name="Choi E."/>
            <person name="Lee S.E."/>
            <person name="Jeon J."/>
            <person name="Kim H."/>
            <person name="Choi G."/>
            <person name="Song H."/>
            <person name="Lee J."/>
            <person name="Lee S.-C."/>
            <person name="Kwon J.-K."/>
            <person name="Lee H.-Y."/>
            <person name="Koo N."/>
            <person name="Hong Y."/>
            <person name="Kim R.W."/>
            <person name="Kang W.-H."/>
            <person name="Huh J.H."/>
            <person name="Kang B.-C."/>
            <person name="Yang T.-J."/>
            <person name="Lee Y.-H."/>
            <person name="Bennetzen J.L."/>
            <person name="Choi D."/>
        </authorList>
    </citation>
    <scope>NUCLEOTIDE SEQUENCE [LARGE SCALE GENOMIC DNA]</scope>
    <source>
        <strain evidence="4">cv. PBC81</strain>
    </source>
</reference>
<comment type="similarity">
    <text evidence="1">Belongs to the PPR family. PCMP-H subfamily.</text>
</comment>
<dbReference type="GO" id="GO:0009451">
    <property type="term" value="P:RNA modification"/>
    <property type="evidence" value="ECO:0007669"/>
    <property type="project" value="InterPro"/>
</dbReference>
<name>A0A2G2W0P7_CAPBA</name>
<dbReference type="GO" id="GO:0008270">
    <property type="term" value="F:zinc ion binding"/>
    <property type="evidence" value="ECO:0007669"/>
    <property type="project" value="InterPro"/>
</dbReference>
<dbReference type="GO" id="GO:0003723">
    <property type="term" value="F:RNA binding"/>
    <property type="evidence" value="ECO:0007669"/>
    <property type="project" value="InterPro"/>
</dbReference>
<comment type="caution">
    <text evidence="3">The sequence shown here is derived from an EMBL/GenBank/DDBJ whole genome shotgun (WGS) entry which is preliminary data.</text>
</comment>
<dbReference type="InterPro" id="IPR046960">
    <property type="entry name" value="PPR_At4g14850-like_plant"/>
</dbReference>
<feature type="domain" description="DYW" evidence="2">
    <location>
        <begin position="121"/>
        <end position="213"/>
    </location>
</feature>